<evidence type="ECO:0000313" key="2">
    <source>
        <dbReference type="Proteomes" id="UP000031278"/>
    </source>
</evidence>
<accession>A0A0B9GHX4</accession>
<reference evidence="1 2" key="1">
    <citation type="submission" date="2014-12" db="EMBL/GenBank/DDBJ databases">
        <title>Genome sequencing of Photobacterium gaetbulicola AD005a.</title>
        <authorList>
            <person name="Adrian T.G.S."/>
            <person name="Chan K.G."/>
        </authorList>
    </citation>
    <scope>NUCLEOTIDE SEQUENCE [LARGE SCALE GENOMIC DNA]</scope>
    <source>
        <strain evidence="1 2">AD005a</strain>
    </source>
</reference>
<dbReference type="AlphaFoldDB" id="A0A0B9GHX4"/>
<organism evidence="1 2">
    <name type="scientific">Photobacterium gaetbulicola</name>
    <dbReference type="NCBI Taxonomy" id="1295392"/>
    <lineage>
        <taxon>Bacteria</taxon>
        <taxon>Pseudomonadati</taxon>
        <taxon>Pseudomonadota</taxon>
        <taxon>Gammaproteobacteria</taxon>
        <taxon>Vibrionales</taxon>
        <taxon>Vibrionaceae</taxon>
        <taxon>Photobacterium</taxon>
    </lineage>
</organism>
<sequence length="64" mass="7906">MKLPLFVKQLPWIRIRLCFKFNRRFDLKNMFEQLIYTDIQTTAMPQKLLKLVETRWDGNQVEVY</sequence>
<name>A0A0B9GHX4_9GAMM</name>
<protein>
    <submittedName>
        <fullName evidence="1">Uncharacterized protein</fullName>
    </submittedName>
</protein>
<dbReference type="Proteomes" id="UP000031278">
    <property type="component" value="Unassembled WGS sequence"/>
</dbReference>
<evidence type="ECO:0000313" key="1">
    <source>
        <dbReference type="EMBL" id="KHT64385.1"/>
    </source>
</evidence>
<gene>
    <name evidence="1" type="ORF">RJ45_06620</name>
</gene>
<comment type="caution">
    <text evidence="1">The sequence shown here is derived from an EMBL/GenBank/DDBJ whole genome shotgun (WGS) entry which is preliminary data.</text>
</comment>
<dbReference type="EMBL" id="JWLZ01000090">
    <property type="protein sequence ID" value="KHT64385.1"/>
    <property type="molecule type" value="Genomic_DNA"/>
</dbReference>
<proteinExistence type="predicted"/>